<dbReference type="RefSeq" id="WP_132849813.1">
    <property type="nucleotide sequence ID" value="NZ_CP058648.1"/>
</dbReference>
<evidence type="ECO:0000256" key="1">
    <source>
        <dbReference type="SAM" id="Phobius"/>
    </source>
</evidence>
<sequence length="198" mass="22386">MLDLVSSDLNSEIKMPKGKLENYKPNNISLTSPYILLFLIFLIFSRRERPGYRTSQNEAPFDLMHMLKSAMSHPELELVLSSVVPYLSEDEQSPIHTIAGVLQLINTTKKIKNNSYRIPGVYRAVGTSNSEKHMEIVKVLKNYANSDDRNILEAIESAFIALNKIQRAFSSQSQINNNSKVSDDLLKIIESVDKLKAT</sequence>
<keyword evidence="3" id="KW-1185">Reference proteome</keyword>
<name>A0A4R2T1S6_9FIRM</name>
<proteinExistence type="predicted"/>
<dbReference type="AlphaFoldDB" id="A0A4R2T1S6"/>
<reference evidence="2 3" key="1">
    <citation type="submission" date="2019-03" db="EMBL/GenBank/DDBJ databases">
        <title>Genomic Encyclopedia of Type Strains, Phase IV (KMG-IV): sequencing the most valuable type-strain genomes for metagenomic binning, comparative biology and taxonomic classification.</title>
        <authorList>
            <person name="Goeker M."/>
        </authorList>
    </citation>
    <scope>NUCLEOTIDE SEQUENCE [LARGE SCALE GENOMIC DNA]</scope>
    <source>
        <strain evidence="2 3">DSM 100013</strain>
    </source>
</reference>
<organism evidence="2 3">
    <name type="scientific">Serpentinicella alkaliphila</name>
    <dbReference type="NCBI Taxonomy" id="1734049"/>
    <lineage>
        <taxon>Bacteria</taxon>
        <taxon>Bacillati</taxon>
        <taxon>Bacillota</taxon>
        <taxon>Clostridia</taxon>
        <taxon>Peptostreptococcales</taxon>
        <taxon>Natronincolaceae</taxon>
        <taxon>Serpentinicella</taxon>
    </lineage>
</organism>
<accession>A0A4R2T1S6</accession>
<keyword evidence="1" id="KW-0812">Transmembrane</keyword>
<dbReference type="Proteomes" id="UP000295504">
    <property type="component" value="Unassembled WGS sequence"/>
</dbReference>
<keyword evidence="1" id="KW-0472">Membrane</keyword>
<evidence type="ECO:0000313" key="3">
    <source>
        <dbReference type="Proteomes" id="UP000295504"/>
    </source>
</evidence>
<comment type="caution">
    <text evidence="2">The sequence shown here is derived from an EMBL/GenBank/DDBJ whole genome shotgun (WGS) entry which is preliminary data.</text>
</comment>
<dbReference type="OrthoDB" id="9913128at2"/>
<dbReference type="EMBL" id="SLYC01000072">
    <property type="protein sequence ID" value="TCP94754.1"/>
    <property type="molecule type" value="Genomic_DNA"/>
</dbReference>
<keyword evidence="1" id="KW-1133">Transmembrane helix</keyword>
<protein>
    <submittedName>
        <fullName evidence="2">Uncharacterized protein</fullName>
    </submittedName>
</protein>
<evidence type="ECO:0000313" key="2">
    <source>
        <dbReference type="EMBL" id="TCP94754.1"/>
    </source>
</evidence>
<gene>
    <name evidence="2" type="ORF">EDD79_10727</name>
</gene>
<feature type="transmembrane region" description="Helical" evidence="1">
    <location>
        <begin position="28"/>
        <end position="45"/>
    </location>
</feature>